<feature type="domain" description="VQ" evidence="2">
    <location>
        <begin position="34"/>
        <end position="60"/>
    </location>
</feature>
<evidence type="ECO:0000313" key="3">
    <source>
        <dbReference type="EMBL" id="GAA0151590.1"/>
    </source>
</evidence>
<dbReference type="Pfam" id="PF05678">
    <property type="entry name" value="VQ"/>
    <property type="match status" value="1"/>
</dbReference>
<accession>A0AAV3PJZ5</accession>
<proteinExistence type="predicted"/>
<dbReference type="PANTHER" id="PTHR33624">
    <property type="entry name" value="SIGMA FACTOR BINDING PROTEIN 1, CHLOROPLASTIC"/>
    <property type="match status" value="1"/>
</dbReference>
<comment type="caution">
    <text evidence="3">The sequence shown here is derived from an EMBL/GenBank/DDBJ whole genome shotgun (WGS) entry which is preliminary data.</text>
</comment>
<dbReference type="AlphaFoldDB" id="A0AAV3PJZ5"/>
<reference evidence="3 4" key="1">
    <citation type="submission" date="2024-01" db="EMBL/GenBank/DDBJ databases">
        <title>The complete chloroplast genome sequence of Lithospermum erythrorhizon: insights into the phylogenetic relationship among Boraginaceae species and the maternal lineages of purple gromwells.</title>
        <authorList>
            <person name="Okada T."/>
            <person name="Watanabe K."/>
        </authorList>
    </citation>
    <scope>NUCLEOTIDE SEQUENCE [LARGE SCALE GENOMIC DNA]</scope>
</reference>
<organism evidence="3 4">
    <name type="scientific">Lithospermum erythrorhizon</name>
    <name type="common">Purple gromwell</name>
    <name type="synonym">Lithospermum officinale var. erythrorhizon</name>
    <dbReference type="NCBI Taxonomy" id="34254"/>
    <lineage>
        <taxon>Eukaryota</taxon>
        <taxon>Viridiplantae</taxon>
        <taxon>Streptophyta</taxon>
        <taxon>Embryophyta</taxon>
        <taxon>Tracheophyta</taxon>
        <taxon>Spermatophyta</taxon>
        <taxon>Magnoliopsida</taxon>
        <taxon>eudicotyledons</taxon>
        <taxon>Gunneridae</taxon>
        <taxon>Pentapetalae</taxon>
        <taxon>asterids</taxon>
        <taxon>lamiids</taxon>
        <taxon>Boraginales</taxon>
        <taxon>Boraginaceae</taxon>
        <taxon>Boraginoideae</taxon>
        <taxon>Lithospermeae</taxon>
        <taxon>Lithospermum</taxon>
    </lineage>
</organism>
<feature type="compositionally biased region" description="Basic and acidic residues" evidence="1">
    <location>
        <begin position="1"/>
        <end position="10"/>
    </location>
</feature>
<dbReference type="Proteomes" id="UP001454036">
    <property type="component" value="Unassembled WGS sequence"/>
</dbReference>
<protein>
    <recommendedName>
        <fullName evidence="2">VQ domain-containing protein</fullName>
    </recommendedName>
</protein>
<dbReference type="EMBL" id="BAABME010001815">
    <property type="protein sequence ID" value="GAA0151590.1"/>
    <property type="molecule type" value="Genomic_DNA"/>
</dbReference>
<dbReference type="InterPro" id="IPR008889">
    <property type="entry name" value="VQ"/>
</dbReference>
<evidence type="ECO:0000259" key="2">
    <source>
        <dbReference type="Pfam" id="PF05678"/>
    </source>
</evidence>
<keyword evidence="4" id="KW-1185">Reference proteome</keyword>
<dbReference type="PANTHER" id="PTHR33624:SF17">
    <property type="entry name" value="OS07G0687400 PROTEIN"/>
    <property type="match status" value="1"/>
</dbReference>
<feature type="region of interest" description="Disordered" evidence="1">
    <location>
        <begin position="1"/>
        <end position="26"/>
    </location>
</feature>
<sequence length="140" mass="15714">MLSVHDEKKPIKQQQSSKTKKKKLSKKPIKVVYIANPMKVKTSASEFSALVQELTGQDADVPDASKYSPEFEVSDSTTALKVVAEHAAVATSDEVPNGHPNTYEYQEGYNNIETFHGFDNVEMLENKFPGFEPSNLWYEN</sequence>
<gene>
    <name evidence="3" type="ORF">LIER_10283</name>
</gene>
<evidence type="ECO:0000313" key="4">
    <source>
        <dbReference type="Proteomes" id="UP001454036"/>
    </source>
</evidence>
<dbReference type="InterPro" id="IPR039335">
    <property type="entry name" value="SIB1/2"/>
</dbReference>
<evidence type="ECO:0000256" key="1">
    <source>
        <dbReference type="SAM" id="MobiDB-lite"/>
    </source>
</evidence>
<name>A0AAV3PJZ5_LITER</name>